<feature type="chain" id="PRO_5045283109" description="Lipoprotein" evidence="2">
    <location>
        <begin position="25"/>
        <end position="56"/>
    </location>
</feature>
<accession>A0ABS0IBI2</accession>
<evidence type="ECO:0000256" key="2">
    <source>
        <dbReference type="SAM" id="SignalP"/>
    </source>
</evidence>
<proteinExistence type="predicted"/>
<evidence type="ECO:0000256" key="1">
    <source>
        <dbReference type="SAM" id="MobiDB-lite"/>
    </source>
</evidence>
<keyword evidence="2" id="KW-0732">Signal</keyword>
<dbReference type="Proteomes" id="UP000618931">
    <property type="component" value="Unassembled WGS sequence"/>
</dbReference>
<dbReference type="RefSeq" id="WP_196295705.1">
    <property type="nucleotide sequence ID" value="NZ_JADQDM010000027.1"/>
</dbReference>
<feature type="signal peptide" evidence="2">
    <location>
        <begin position="1"/>
        <end position="24"/>
    </location>
</feature>
<name>A0ABS0IBI2_9BACT</name>
<organism evidence="3 4">
    <name type="scientific">Hymenobacter ruricola</name>
    <dbReference type="NCBI Taxonomy" id="2791023"/>
    <lineage>
        <taxon>Bacteria</taxon>
        <taxon>Pseudomonadati</taxon>
        <taxon>Bacteroidota</taxon>
        <taxon>Cytophagia</taxon>
        <taxon>Cytophagales</taxon>
        <taxon>Hymenobacteraceae</taxon>
        <taxon>Hymenobacter</taxon>
    </lineage>
</organism>
<keyword evidence="4" id="KW-1185">Reference proteome</keyword>
<dbReference type="EMBL" id="JADQDM010000027">
    <property type="protein sequence ID" value="MBF9224287.1"/>
    <property type="molecule type" value="Genomic_DNA"/>
</dbReference>
<comment type="caution">
    <text evidence="3">The sequence shown here is derived from an EMBL/GenBank/DDBJ whole genome shotgun (WGS) entry which is preliminary data.</text>
</comment>
<evidence type="ECO:0000313" key="3">
    <source>
        <dbReference type="EMBL" id="MBF9224287.1"/>
    </source>
</evidence>
<evidence type="ECO:0000313" key="4">
    <source>
        <dbReference type="Proteomes" id="UP000618931"/>
    </source>
</evidence>
<feature type="compositionally biased region" description="Polar residues" evidence="1">
    <location>
        <begin position="44"/>
        <end position="56"/>
    </location>
</feature>
<gene>
    <name evidence="3" type="ORF">I2H31_24510</name>
</gene>
<protein>
    <recommendedName>
        <fullName evidence="5">Lipoprotein</fullName>
    </recommendedName>
</protein>
<reference evidence="3 4" key="1">
    <citation type="submission" date="2020-11" db="EMBL/GenBank/DDBJ databases">
        <authorList>
            <person name="Kim M.K."/>
        </authorList>
    </citation>
    <scope>NUCLEOTIDE SEQUENCE [LARGE SCALE GENOMIC DNA]</scope>
    <source>
        <strain evidence="3 4">BT662</strain>
    </source>
</reference>
<feature type="region of interest" description="Disordered" evidence="1">
    <location>
        <begin position="29"/>
        <end position="56"/>
    </location>
</feature>
<sequence>MQITTTLLRRLMPALLLGSLALTACQHRKDCDPRPKNKCGNAPGPTSSTTKPGGAS</sequence>
<evidence type="ECO:0008006" key="5">
    <source>
        <dbReference type="Google" id="ProtNLM"/>
    </source>
</evidence>